<dbReference type="InterPro" id="IPR014867">
    <property type="entry name" value="Spore_coat_CotH_CotH2/3/7"/>
</dbReference>
<dbReference type="InterPro" id="IPR036415">
    <property type="entry name" value="Lamin_tail_dom_sf"/>
</dbReference>
<feature type="non-terminal residue" evidence="4">
    <location>
        <position position="1"/>
    </location>
</feature>
<proteinExistence type="predicted"/>
<feature type="domain" description="GH29D-like beta-sandwich" evidence="3">
    <location>
        <begin position="439"/>
        <end position="502"/>
    </location>
</feature>
<evidence type="ECO:0000259" key="2">
    <source>
        <dbReference type="Pfam" id="PF00932"/>
    </source>
</evidence>
<dbReference type="InterPro" id="IPR001322">
    <property type="entry name" value="Lamin_tail_dom"/>
</dbReference>
<reference evidence="4" key="1">
    <citation type="journal article" date="2010" name="Appl. Environ. Microbiol.">
        <title>Expanding small-molecule functional metagenomics through parallel screening of broad-host-range cosmid environmental DNA libraries in diverse proteobacteria.</title>
        <authorList>
            <person name="Craig J.W."/>
            <person name="Chang F.Y."/>
            <person name="Kim J.H."/>
            <person name="Obiajulu S.C."/>
            <person name="Brady S.F."/>
        </authorList>
    </citation>
    <scope>NUCLEOTIDE SEQUENCE</scope>
</reference>
<dbReference type="Pfam" id="PF13290">
    <property type="entry name" value="CHB_HEX_C_1"/>
    <property type="match status" value="1"/>
</dbReference>
<organism evidence="4">
    <name type="scientific">uncultured prokaryote EC6</name>
    <dbReference type="NCBI Taxonomy" id="672204"/>
    <lineage>
        <taxon>unclassified sequences</taxon>
        <taxon>environmental samples</taxon>
    </lineage>
</organism>
<protein>
    <submittedName>
        <fullName evidence="4">Putative CotH family protein</fullName>
    </submittedName>
</protein>
<accession>D3W8K0</accession>
<dbReference type="InterPro" id="IPR059177">
    <property type="entry name" value="GH29D-like_dom"/>
</dbReference>
<dbReference type="AlphaFoldDB" id="D3W8K0"/>
<evidence type="ECO:0000256" key="1">
    <source>
        <dbReference type="SAM" id="MobiDB-lite"/>
    </source>
</evidence>
<dbReference type="EMBL" id="GQ869384">
    <property type="protein sequence ID" value="ACX33949.1"/>
    <property type="molecule type" value="Genomic_DNA"/>
</dbReference>
<feature type="domain" description="LTD" evidence="2">
    <location>
        <begin position="516"/>
        <end position="630"/>
    </location>
</feature>
<evidence type="ECO:0000313" key="4">
    <source>
        <dbReference type="EMBL" id="ACX33949.1"/>
    </source>
</evidence>
<evidence type="ECO:0000259" key="3">
    <source>
        <dbReference type="Pfam" id="PF13290"/>
    </source>
</evidence>
<dbReference type="SUPFAM" id="SSF74853">
    <property type="entry name" value="Lamin A/C globular tail domain"/>
    <property type="match status" value="1"/>
</dbReference>
<dbReference type="Pfam" id="PF08757">
    <property type="entry name" value="CotH"/>
    <property type="match status" value="1"/>
</dbReference>
<dbReference type="Pfam" id="PF00932">
    <property type="entry name" value="LTD"/>
    <property type="match status" value="1"/>
</dbReference>
<name>D3W8K0_9ZZZZ</name>
<feature type="region of interest" description="Disordered" evidence="1">
    <location>
        <begin position="650"/>
        <end position="682"/>
    </location>
</feature>
<sequence length="761" mass="83721">QIPTLSIVTEMANLFDAATGIYANASGHGEEWERPASIEFLEPTNAVPGRFQENCGLRIRGGYSRNPQYIKHSFRVFFRSDYGSPKLQYPLFGNAGASEFDTFDLRTSQNYSWSLGDSHETLVREEFCEETLGALGQPYRRNRYTHLYLNGQYWGIYEFDERPEASFGNTYFGGSKTNYDVVKCGNHVAGFVTEATDGNMLVWSNLWTMTRSMIVNPSNSNYFRILGRTADGTRDPQRPVLLDVDNLIDYMLEIFYSGDGDATLSSFLGNNEPNNWFGMRDRANPDVGFRFFNSDCEHTLGAPNSQVDRTGPFGGSNESNIAFSNPQWMHEELLRNAEYRLRFADHVQRHFFEGGALTYEAGTNRFLQKAAQINRAIRAYSARWGSAAHKPALGESNWQAEINWVLKNWFPNRTRLVLNQLLKDKLYPAIGAPHFSHAAGEVPPGFPLEITHTNATGVIYFTTDGTDPRLVDGVISSTAHSYDSALPLTNSTDLRARVLANGVWSALQQAVFHPAQDFSALVLSEIMYHPAGSDGIDGDEFEFLELKNGGNTSLDLGGLSFTSGIVYDFPAGSRMEPGAFWLLARNPQQFGARYPGIPINGTYTGRLSNSGETLALADPNGKTFLQVTYGTSGTWPSGADGFGFSLVPAEADHNAPPDDTGGGWRASASTGGSPGSDDSHSAPTHINILLEVPVVAADGIEIRFKALAGRSYTVQVREQLDSGEWLRVANVPAKPGSRVESVPDPGTAAQRFFRVVSPAQP</sequence>